<dbReference type="EMBL" id="CP036526">
    <property type="protein sequence ID" value="QDT10860.1"/>
    <property type="molecule type" value="Genomic_DNA"/>
</dbReference>
<sequence length="222" mass="25759">MNPLRQTLHRGLDPIAASFGYQLSRRPRTLKLYKGDDFCEQADGLKKIQYACFKNLLSDWVNVDMVSKKKALKGRPDDQYVYFTVDLTQRHPFPSDRFEFAYGEDFLEHLTQADALIFLAEAFRTLAADGTLRLSFPGLEGVLRKHYQTADYETAVTARQIAYDDLGHFHFFSREELVTVAKHIGFRDVKYCQFGESDHPELSNRETRENQKEVNTYVELTK</sequence>
<organism evidence="2 3">
    <name type="scientific">Stieleria marina</name>
    <dbReference type="NCBI Taxonomy" id="1930275"/>
    <lineage>
        <taxon>Bacteria</taxon>
        <taxon>Pseudomonadati</taxon>
        <taxon>Planctomycetota</taxon>
        <taxon>Planctomycetia</taxon>
        <taxon>Pirellulales</taxon>
        <taxon>Pirellulaceae</taxon>
        <taxon>Stieleria</taxon>
    </lineage>
</organism>
<name>A0A517NUR7_9BACT</name>
<dbReference type="RefSeq" id="WP_145418574.1">
    <property type="nucleotide sequence ID" value="NZ_CP036526.1"/>
</dbReference>
<evidence type="ECO:0000313" key="2">
    <source>
        <dbReference type="EMBL" id="QDT10860.1"/>
    </source>
</evidence>
<evidence type="ECO:0000313" key="3">
    <source>
        <dbReference type="Proteomes" id="UP000319817"/>
    </source>
</evidence>
<protein>
    <recommendedName>
        <fullName evidence="4">Methyltransferase type 11 domain-containing protein</fullName>
    </recommendedName>
</protein>
<dbReference type="SUPFAM" id="SSF53335">
    <property type="entry name" value="S-adenosyl-L-methionine-dependent methyltransferases"/>
    <property type="match status" value="1"/>
</dbReference>
<reference evidence="2 3" key="1">
    <citation type="submission" date="2019-02" db="EMBL/GenBank/DDBJ databases">
        <title>Deep-cultivation of Planctomycetes and their phenomic and genomic characterization uncovers novel biology.</title>
        <authorList>
            <person name="Wiegand S."/>
            <person name="Jogler M."/>
            <person name="Boedeker C."/>
            <person name="Pinto D."/>
            <person name="Vollmers J."/>
            <person name="Rivas-Marin E."/>
            <person name="Kohn T."/>
            <person name="Peeters S.H."/>
            <person name="Heuer A."/>
            <person name="Rast P."/>
            <person name="Oberbeckmann S."/>
            <person name="Bunk B."/>
            <person name="Jeske O."/>
            <person name="Meyerdierks A."/>
            <person name="Storesund J.E."/>
            <person name="Kallscheuer N."/>
            <person name="Luecker S."/>
            <person name="Lage O.M."/>
            <person name="Pohl T."/>
            <person name="Merkel B.J."/>
            <person name="Hornburger P."/>
            <person name="Mueller R.-W."/>
            <person name="Bruemmer F."/>
            <person name="Labrenz M."/>
            <person name="Spormann A.M."/>
            <person name="Op den Camp H."/>
            <person name="Overmann J."/>
            <person name="Amann R."/>
            <person name="Jetten M.S.M."/>
            <person name="Mascher T."/>
            <person name="Medema M.H."/>
            <person name="Devos D.P."/>
            <person name="Kaster A.-K."/>
            <person name="Ovreas L."/>
            <person name="Rohde M."/>
            <person name="Galperin M.Y."/>
            <person name="Jogler C."/>
        </authorList>
    </citation>
    <scope>NUCLEOTIDE SEQUENCE [LARGE SCALE GENOMIC DNA]</scope>
    <source>
        <strain evidence="2 3">K23_9</strain>
    </source>
</reference>
<accession>A0A517NUR7</accession>
<gene>
    <name evidence="2" type="ORF">K239x_28510</name>
</gene>
<dbReference type="InterPro" id="IPR029063">
    <property type="entry name" value="SAM-dependent_MTases_sf"/>
</dbReference>
<evidence type="ECO:0000256" key="1">
    <source>
        <dbReference type="SAM" id="MobiDB-lite"/>
    </source>
</evidence>
<dbReference type="Gene3D" id="3.40.50.150">
    <property type="entry name" value="Vaccinia Virus protein VP39"/>
    <property type="match status" value="1"/>
</dbReference>
<dbReference type="AlphaFoldDB" id="A0A517NUR7"/>
<dbReference type="OrthoDB" id="457170at2"/>
<dbReference type="Proteomes" id="UP000319817">
    <property type="component" value="Chromosome"/>
</dbReference>
<feature type="compositionally biased region" description="Basic and acidic residues" evidence="1">
    <location>
        <begin position="199"/>
        <end position="212"/>
    </location>
</feature>
<keyword evidence="3" id="KW-1185">Reference proteome</keyword>
<proteinExistence type="predicted"/>
<feature type="region of interest" description="Disordered" evidence="1">
    <location>
        <begin position="199"/>
        <end position="222"/>
    </location>
</feature>
<evidence type="ECO:0008006" key="4">
    <source>
        <dbReference type="Google" id="ProtNLM"/>
    </source>
</evidence>